<dbReference type="GO" id="GO:0016042">
    <property type="term" value="P:lipid catabolic process"/>
    <property type="evidence" value="ECO:0007669"/>
    <property type="project" value="InterPro"/>
</dbReference>
<feature type="disulfide bond" evidence="6">
    <location>
        <begin position="154"/>
        <end position="201"/>
    </location>
</feature>
<dbReference type="EMBL" id="JAVRBK010000001">
    <property type="protein sequence ID" value="KAK5650749.1"/>
    <property type="molecule type" value="Genomic_DNA"/>
</dbReference>
<dbReference type="Gene3D" id="1.20.90.10">
    <property type="entry name" value="Phospholipase A2 domain"/>
    <property type="match status" value="1"/>
</dbReference>
<dbReference type="PANTHER" id="PTHR11716">
    <property type="entry name" value="PHOSPHOLIPASE A2 FAMILY MEMBER"/>
    <property type="match status" value="1"/>
</dbReference>
<evidence type="ECO:0000256" key="7">
    <source>
        <dbReference type="RuleBase" id="RU003654"/>
    </source>
</evidence>
<dbReference type="EC" id="3.1.1.4" evidence="8"/>
<dbReference type="PRINTS" id="PR00389">
    <property type="entry name" value="PHPHLIPASEA2"/>
</dbReference>
<evidence type="ECO:0000256" key="6">
    <source>
        <dbReference type="PIRSR" id="PIRSR601211-3"/>
    </source>
</evidence>
<dbReference type="GO" id="GO:0006644">
    <property type="term" value="P:phospholipid metabolic process"/>
    <property type="evidence" value="ECO:0007669"/>
    <property type="project" value="InterPro"/>
</dbReference>
<accession>A0AAN7W0A0</accession>
<dbReference type="SMART" id="SM00085">
    <property type="entry name" value="PA2c"/>
    <property type="match status" value="1"/>
</dbReference>
<dbReference type="InterPro" id="IPR016090">
    <property type="entry name" value="PLA2-like_dom"/>
</dbReference>
<comment type="cofactor">
    <cofactor evidence="5">
        <name>Ca(2+)</name>
        <dbReference type="ChEBI" id="CHEBI:29108"/>
    </cofactor>
    <text evidence="5">Binds 1 Ca(2+) ion per subunit.</text>
</comment>
<feature type="signal peptide" evidence="8">
    <location>
        <begin position="1"/>
        <end position="16"/>
    </location>
</feature>
<feature type="binding site" evidence="5">
    <location>
        <position position="152"/>
    </location>
    <ligand>
        <name>Ca(2+)</name>
        <dbReference type="ChEBI" id="CHEBI:29108"/>
    </ligand>
</feature>
<evidence type="ECO:0000256" key="3">
    <source>
        <dbReference type="ARBA" id="ARBA00023157"/>
    </source>
</evidence>
<dbReference type="AlphaFoldDB" id="A0AAN7W0A0"/>
<feature type="binding site" evidence="5">
    <location>
        <position position="131"/>
    </location>
    <ligand>
        <name>Ca(2+)</name>
        <dbReference type="ChEBI" id="CHEBI:29108"/>
    </ligand>
</feature>
<feature type="active site" evidence="4">
    <location>
        <position position="151"/>
    </location>
</feature>
<keyword evidence="5 8" id="KW-0106">Calcium</keyword>
<feature type="disulfide bond" evidence="6">
    <location>
        <begin position="181"/>
        <end position="199"/>
    </location>
</feature>
<sequence>MRLFCLFFVLLFVVTAQNVATDKRNSQDKPRITLSSSGNSNITVYFGYANNPFGPSVRFSHENVNESDSKFIQDSTSYSHVNDSDITFDIPIDIEQNSFANRRKRGVIHLYNMVNCATGCDPLIYKGYGCYCGFLGSGYPVDGIDRCCKKHDRCYDASDCPTFLEYFVPFYWKCFNNRPICAIDHDKWGGPGSCAYRICQCDRKLSECLSKYPCPSSRALCRSSSVRLLQNALMVF</sequence>
<feature type="chain" id="PRO_5042669436" description="Phospholipase A2" evidence="8">
    <location>
        <begin position="17"/>
        <end position="236"/>
    </location>
</feature>
<evidence type="ECO:0000256" key="5">
    <source>
        <dbReference type="PIRSR" id="PIRSR601211-2"/>
    </source>
</evidence>
<dbReference type="Proteomes" id="UP001329430">
    <property type="component" value="Chromosome 1"/>
</dbReference>
<keyword evidence="2 8" id="KW-0964">Secreted</keyword>
<comment type="catalytic activity">
    <reaction evidence="8">
        <text>a 1,2-diacyl-sn-glycero-3-phosphocholine + H2O = a 1-acyl-sn-glycero-3-phosphocholine + a fatty acid + H(+)</text>
        <dbReference type="Rhea" id="RHEA:15801"/>
        <dbReference type="ChEBI" id="CHEBI:15377"/>
        <dbReference type="ChEBI" id="CHEBI:15378"/>
        <dbReference type="ChEBI" id="CHEBI:28868"/>
        <dbReference type="ChEBI" id="CHEBI:57643"/>
        <dbReference type="ChEBI" id="CHEBI:58168"/>
        <dbReference type="EC" id="3.1.1.4"/>
    </reaction>
</comment>
<comment type="subcellular location">
    <subcellularLocation>
        <location evidence="1 8">Secreted</location>
    </subcellularLocation>
</comment>
<keyword evidence="3 6" id="KW-1015">Disulfide bond</keyword>
<feature type="disulfide bond" evidence="6">
    <location>
        <begin position="132"/>
        <end position="148"/>
    </location>
</feature>
<dbReference type="SUPFAM" id="SSF48619">
    <property type="entry name" value="Phospholipase A2, PLA2"/>
    <property type="match status" value="1"/>
</dbReference>
<dbReference type="InterPro" id="IPR036444">
    <property type="entry name" value="PLipase_A2_dom_sf"/>
</dbReference>
<keyword evidence="8" id="KW-0732">Signal</keyword>
<dbReference type="GO" id="GO:0004623">
    <property type="term" value="F:phospholipase A2 activity"/>
    <property type="evidence" value="ECO:0007669"/>
    <property type="project" value="UniProtKB-EC"/>
</dbReference>
<dbReference type="GO" id="GO:0005576">
    <property type="term" value="C:extracellular region"/>
    <property type="evidence" value="ECO:0007669"/>
    <property type="project" value="UniProtKB-SubCell"/>
</dbReference>
<gene>
    <name evidence="10" type="ORF">RI129_001778</name>
</gene>
<keyword evidence="8" id="KW-0378">Hydrolase</keyword>
<dbReference type="GO" id="GO:0050482">
    <property type="term" value="P:arachidonate secretion"/>
    <property type="evidence" value="ECO:0007669"/>
    <property type="project" value="InterPro"/>
</dbReference>
<dbReference type="CDD" id="cd00125">
    <property type="entry name" value="PLA2c"/>
    <property type="match status" value="1"/>
</dbReference>
<evidence type="ECO:0000256" key="2">
    <source>
        <dbReference type="ARBA" id="ARBA00022525"/>
    </source>
</evidence>
<reference evidence="10 11" key="1">
    <citation type="journal article" date="2024" name="Insects">
        <title>An Improved Chromosome-Level Genome Assembly of the Firefly Pyrocoelia pectoralis.</title>
        <authorList>
            <person name="Fu X."/>
            <person name="Meyer-Rochow V.B."/>
            <person name="Ballantyne L."/>
            <person name="Zhu X."/>
        </authorList>
    </citation>
    <scope>NUCLEOTIDE SEQUENCE [LARGE SCALE GENOMIC DNA]</scope>
    <source>
        <strain evidence="10">XCY_ONT2</strain>
    </source>
</reference>
<feature type="disulfide bond" evidence="6">
    <location>
        <begin position="160"/>
        <end position="194"/>
    </location>
</feature>
<evidence type="ECO:0000256" key="1">
    <source>
        <dbReference type="ARBA" id="ARBA00004613"/>
    </source>
</evidence>
<organism evidence="10 11">
    <name type="scientific">Pyrocoelia pectoralis</name>
    <dbReference type="NCBI Taxonomy" id="417401"/>
    <lineage>
        <taxon>Eukaryota</taxon>
        <taxon>Metazoa</taxon>
        <taxon>Ecdysozoa</taxon>
        <taxon>Arthropoda</taxon>
        <taxon>Hexapoda</taxon>
        <taxon>Insecta</taxon>
        <taxon>Pterygota</taxon>
        <taxon>Neoptera</taxon>
        <taxon>Endopterygota</taxon>
        <taxon>Coleoptera</taxon>
        <taxon>Polyphaga</taxon>
        <taxon>Elateriformia</taxon>
        <taxon>Elateroidea</taxon>
        <taxon>Lampyridae</taxon>
        <taxon>Lampyrinae</taxon>
        <taxon>Pyrocoelia</taxon>
    </lineage>
</organism>
<comment type="caution">
    <text evidence="10">The sequence shown here is derived from an EMBL/GenBank/DDBJ whole genome shotgun (WGS) entry which is preliminary data.</text>
</comment>
<keyword evidence="8" id="KW-0443">Lipid metabolism</keyword>
<dbReference type="InterPro" id="IPR033112">
    <property type="entry name" value="PLA2_Asp_AS"/>
</dbReference>
<feature type="domain" description="Phospholipase A2-like central" evidence="9">
    <location>
        <begin position="106"/>
        <end position="222"/>
    </location>
</feature>
<name>A0AAN7W0A0_9COLE</name>
<feature type="binding site" evidence="5">
    <location>
        <position position="133"/>
    </location>
    <ligand>
        <name>Ca(2+)</name>
        <dbReference type="ChEBI" id="CHEBI:29108"/>
    </ligand>
</feature>
<feature type="active site" evidence="4">
    <location>
        <position position="202"/>
    </location>
</feature>
<dbReference type="GO" id="GO:0005509">
    <property type="term" value="F:calcium ion binding"/>
    <property type="evidence" value="ECO:0007669"/>
    <property type="project" value="InterPro"/>
</dbReference>
<protein>
    <recommendedName>
        <fullName evidence="8">Phospholipase A2</fullName>
        <ecNumber evidence="8">3.1.1.4</ecNumber>
    </recommendedName>
</protein>
<keyword evidence="5" id="KW-0479">Metal-binding</keyword>
<proteinExistence type="inferred from homology"/>
<evidence type="ECO:0000259" key="9">
    <source>
        <dbReference type="SMART" id="SM00085"/>
    </source>
</evidence>
<evidence type="ECO:0000256" key="4">
    <source>
        <dbReference type="PIRSR" id="PIRSR601211-1"/>
    </source>
</evidence>
<comment type="similarity">
    <text evidence="7">Belongs to the phospholipase A2 family.</text>
</comment>
<evidence type="ECO:0000313" key="11">
    <source>
        <dbReference type="Proteomes" id="UP001329430"/>
    </source>
</evidence>
<dbReference type="PROSITE" id="PS00119">
    <property type="entry name" value="PA2_ASP"/>
    <property type="match status" value="1"/>
</dbReference>
<dbReference type="PANTHER" id="PTHR11716:SF107">
    <property type="entry name" value="PHOSPHOLIPASE A2"/>
    <property type="match status" value="1"/>
</dbReference>
<dbReference type="InterPro" id="IPR033113">
    <property type="entry name" value="PLA2_histidine"/>
</dbReference>
<dbReference type="InterPro" id="IPR001211">
    <property type="entry name" value="PLA2"/>
</dbReference>
<evidence type="ECO:0000256" key="8">
    <source>
        <dbReference type="RuleBase" id="RU361236"/>
    </source>
</evidence>
<evidence type="ECO:0000313" key="10">
    <source>
        <dbReference type="EMBL" id="KAK5650749.1"/>
    </source>
</evidence>
<keyword evidence="11" id="KW-1185">Reference proteome</keyword>
<feature type="disulfide bond" evidence="6">
    <location>
        <begin position="147"/>
        <end position="208"/>
    </location>
</feature>
<dbReference type="Pfam" id="PF00068">
    <property type="entry name" value="Phospholip_A2_1"/>
    <property type="match status" value="1"/>
</dbReference>
<dbReference type="PROSITE" id="PS00118">
    <property type="entry name" value="PA2_HIS"/>
    <property type="match status" value="1"/>
</dbReference>